<proteinExistence type="predicted"/>
<gene>
    <name evidence="2" type="ORF">GCM10009744_65250</name>
</gene>
<dbReference type="RefSeq" id="WP_344116868.1">
    <property type="nucleotide sequence ID" value="NZ_BAAANE010000018.1"/>
</dbReference>
<keyword evidence="3" id="KW-1185">Reference proteome</keyword>
<evidence type="ECO:0000313" key="2">
    <source>
        <dbReference type="EMBL" id="GAA1662386.1"/>
    </source>
</evidence>
<dbReference type="Pfam" id="PF06527">
    <property type="entry name" value="TniQ"/>
    <property type="match status" value="1"/>
</dbReference>
<protein>
    <submittedName>
        <fullName evidence="2">TniQ family protein</fullName>
    </submittedName>
</protein>
<dbReference type="Proteomes" id="UP001501319">
    <property type="component" value="Unassembled WGS sequence"/>
</dbReference>
<name>A0ABP4RV67_9ACTN</name>
<dbReference type="EMBL" id="BAAANE010000018">
    <property type="protein sequence ID" value="GAA1662386.1"/>
    <property type="molecule type" value="Genomic_DNA"/>
</dbReference>
<feature type="domain" description="TniQ" evidence="1">
    <location>
        <begin position="9"/>
        <end position="177"/>
    </location>
</feature>
<comment type="caution">
    <text evidence="2">The sequence shown here is derived from an EMBL/GenBank/DDBJ whole genome shotgun (WGS) entry which is preliminary data.</text>
</comment>
<sequence length="402" mass="44452">MTVPPGRWPLHPPPGQLESLSSWLDRLAVLYGMTASNLIGEHNLDLDGVTVPHDLDFDPPWTMLLALAQRTGVEPGQLQAMTLSGWALYLFDTPGLPRPGQQQQVFVNYVRSNTVLLALGEAGHNQVGDSRRWNGPWRPTHRLTRQCPVCAADPGRGSSLMWQLSVMVSCGEHGCYLEDRQQVTLHMLTHQQPMPPRMVPEPLATLERYTHTALTTGCVDLPGRQVHAAVWLRLLRSLLDEVSLALSTRRTEARTTLQKVWAATGLPERGGLNVWQVYERLEPELQHWMLRAAAAALDLAAKGEITACGRLGSAIQPHRRQYVYDGDRPAAPTAWREAVADAEVLMVQARIDHRVARQLLAWLTASCPSLAQFEQQRAYLFGAGIPAAFLPGPAGLGRTDLV</sequence>
<evidence type="ECO:0000259" key="1">
    <source>
        <dbReference type="Pfam" id="PF06527"/>
    </source>
</evidence>
<reference evidence="3" key="1">
    <citation type="journal article" date="2019" name="Int. J. Syst. Evol. Microbiol.">
        <title>The Global Catalogue of Microorganisms (GCM) 10K type strain sequencing project: providing services to taxonomists for standard genome sequencing and annotation.</title>
        <authorList>
            <consortium name="The Broad Institute Genomics Platform"/>
            <consortium name="The Broad Institute Genome Sequencing Center for Infectious Disease"/>
            <person name="Wu L."/>
            <person name="Ma J."/>
        </authorList>
    </citation>
    <scope>NUCLEOTIDE SEQUENCE [LARGE SCALE GENOMIC DNA]</scope>
    <source>
        <strain evidence="3">JCM 14306</strain>
    </source>
</reference>
<accession>A0ABP4RV67</accession>
<dbReference type="InterPro" id="IPR009492">
    <property type="entry name" value="TniQ"/>
</dbReference>
<evidence type="ECO:0000313" key="3">
    <source>
        <dbReference type="Proteomes" id="UP001501319"/>
    </source>
</evidence>
<organism evidence="2 3">
    <name type="scientific">Kribbella alba</name>
    <dbReference type="NCBI Taxonomy" id="190197"/>
    <lineage>
        <taxon>Bacteria</taxon>
        <taxon>Bacillati</taxon>
        <taxon>Actinomycetota</taxon>
        <taxon>Actinomycetes</taxon>
        <taxon>Propionibacteriales</taxon>
        <taxon>Kribbellaceae</taxon>
        <taxon>Kribbella</taxon>
    </lineage>
</organism>